<dbReference type="EMBL" id="CP072384">
    <property type="protein sequence ID" value="QUC06899.1"/>
    <property type="molecule type" value="Genomic_DNA"/>
</dbReference>
<dbReference type="InterPro" id="IPR047654">
    <property type="entry name" value="IS1634_transpos"/>
</dbReference>
<dbReference type="PANTHER" id="PTHR34614:SF2">
    <property type="entry name" value="TRANSPOSASE IS4-LIKE DOMAIN-CONTAINING PROTEIN"/>
    <property type="match status" value="1"/>
</dbReference>
<reference evidence="1 2" key="1">
    <citation type="submission" date="2021-03" db="EMBL/GenBank/DDBJ databases">
        <title>Human Oral Microbial Genomes.</title>
        <authorList>
            <person name="Johnston C.D."/>
            <person name="Chen T."/>
            <person name="Dewhirst F.E."/>
        </authorList>
    </citation>
    <scope>NUCLEOTIDE SEQUENCE [LARGE SCALE GENOMIC DNA]</scope>
    <source>
        <strain evidence="1 2">DSMZ 100122</strain>
    </source>
</reference>
<name>A0ABX7Y1A1_9ACTN</name>
<dbReference type="NCBIfam" id="NF033559">
    <property type="entry name" value="transpos_IS1634"/>
    <property type="match status" value="1"/>
</dbReference>
<evidence type="ECO:0000313" key="1">
    <source>
        <dbReference type="EMBL" id="QUC06899.1"/>
    </source>
</evidence>
<proteinExistence type="predicted"/>
<accession>A0ABX7Y1A1</accession>
<organism evidence="1 2">
    <name type="scientific">Arachnia rubra</name>
    <dbReference type="NCBI Taxonomy" id="1547448"/>
    <lineage>
        <taxon>Bacteria</taxon>
        <taxon>Bacillati</taxon>
        <taxon>Actinomycetota</taxon>
        <taxon>Actinomycetes</taxon>
        <taxon>Propionibacteriales</taxon>
        <taxon>Propionibacteriaceae</taxon>
        <taxon>Arachnia</taxon>
    </lineage>
</organism>
<dbReference type="Proteomes" id="UP000678513">
    <property type="component" value="Chromosome"/>
</dbReference>
<dbReference type="RefSeq" id="WP_212320934.1">
    <property type="nucleotide sequence ID" value="NZ_AP024463.1"/>
</dbReference>
<protein>
    <submittedName>
        <fullName evidence="1">IS1634 family transposase</fullName>
    </submittedName>
</protein>
<evidence type="ECO:0000313" key="2">
    <source>
        <dbReference type="Proteomes" id="UP000678513"/>
    </source>
</evidence>
<sequence length="295" mass="32412">MSPFLRKVKTASGATAVQIVVKEGRKNRIIEHLGSAHDEAGLAVLMAAGRAKLVPPDQQMLDFSAATPTQPAVVTGSSSALLVEVVWATWKALGFDVVGDEAFFQLVLARLVEPTSMLDSARVLTELGIVPVHRATMHRCLARIARRGYRDQLAAACYGHATRDGDVTLVMYDVTTLHFEVEHEDKLRKVGYSKERRVDPQIIVGLLVDRHGFPLEIGSWEGNKTETHTIIPIINQFTTRHQLGEVVVVADAGMLSMTNLQTLHEAGLGFIVGSRPVKAPGDLAKHFRWHRGRVH</sequence>
<gene>
    <name evidence="1" type="ORF">J5A65_07875</name>
</gene>
<keyword evidence="2" id="KW-1185">Reference proteome</keyword>
<dbReference type="PANTHER" id="PTHR34614">
    <property type="match status" value="1"/>
</dbReference>